<accession>A0A6J5TCS6</accession>
<reference evidence="1 2" key="1">
    <citation type="submission" date="2020-05" db="EMBL/GenBank/DDBJ databases">
        <authorList>
            <person name="Campoy J."/>
            <person name="Schneeberger K."/>
            <person name="Spophaly S."/>
        </authorList>
    </citation>
    <scope>NUCLEOTIDE SEQUENCE [LARGE SCALE GENOMIC DNA]</scope>
    <source>
        <strain evidence="1">PruArmRojPasFocal</strain>
    </source>
</reference>
<dbReference type="AlphaFoldDB" id="A0A6J5TCS6"/>
<name>A0A6J5TCS6_PRUAR</name>
<evidence type="ECO:0000313" key="2">
    <source>
        <dbReference type="Proteomes" id="UP000507222"/>
    </source>
</evidence>
<organism evidence="1 2">
    <name type="scientific">Prunus armeniaca</name>
    <name type="common">Apricot</name>
    <name type="synonym">Armeniaca vulgaris</name>
    <dbReference type="NCBI Taxonomy" id="36596"/>
    <lineage>
        <taxon>Eukaryota</taxon>
        <taxon>Viridiplantae</taxon>
        <taxon>Streptophyta</taxon>
        <taxon>Embryophyta</taxon>
        <taxon>Tracheophyta</taxon>
        <taxon>Spermatophyta</taxon>
        <taxon>Magnoliopsida</taxon>
        <taxon>eudicotyledons</taxon>
        <taxon>Gunneridae</taxon>
        <taxon>Pentapetalae</taxon>
        <taxon>rosids</taxon>
        <taxon>fabids</taxon>
        <taxon>Rosales</taxon>
        <taxon>Rosaceae</taxon>
        <taxon>Amygdaloideae</taxon>
        <taxon>Amygdaleae</taxon>
        <taxon>Prunus</taxon>
    </lineage>
</organism>
<evidence type="ECO:0000313" key="1">
    <source>
        <dbReference type="EMBL" id="CAB4261641.1"/>
    </source>
</evidence>
<dbReference type="EMBL" id="CAEKDK010000001">
    <property type="protein sequence ID" value="CAB4261641.1"/>
    <property type="molecule type" value="Genomic_DNA"/>
</dbReference>
<gene>
    <name evidence="1" type="ORF">CURHAP_LOCUS442</name>
</gene>
<sequence>MQLMGCSRSLFARFNVACRVGLFNVSRPATTSYLNNREWEDYFDNKGIIPSMTSAATSRRGFQGSRTLADMFVPPIGPLKTFQDLIGSDYEKHTQLTDGSKNHMQV</sequence>
<dbReference type="Proteomes" id="UP000507222">
    <property type="component" value="Unassembled WGS sequence"/>
</dbReference>
<protein>
    <submittedName>
        <fullName evidence="1">Uncharacterized protein</fullName>
    </submittedName>
</protein>
<proteinExistence type="predicted"/>